<reference evidence="2 3" key="1">
    <citation type="submission" date="2017-08" db="EMBL/GenBank/DDBJ databases">
        <title>Infants hospitalized years apart are colonized by the same room-sourced microbial strains.</title>
        <authorList>
            <person name="Brooks B."/>
            <person name="Olm M.R."/>
            <person name="Firek B.A."/>
            <person name="Baker R."/>
            <person name="Thomas B.C."/>
            <person name="Morowitz M.J."/>
            <person name="Banfield J.F."/>
        </authorList>
    </citation>
    <scope>NUCLEOTIDE SEQUENCE [LARGE SCALE GENOMIC DNA]</scope>
    <source>
        <strain evidence="2">S2_005_002_R2_33</strain>
    </source>
</reference>
<evidence type="ECO:0000313" key="2">
    <source>
        <dbReference type="EMBL" id="PZQ53824.1"/>
    </source>
</evidence>
<accession>A0A2W5NLI9</accession>
<evidence type="ECO:0000313" key="3">
    <source>
        <dbReference type="Proteomes" id="UP000249082"/>
    </source>
</evidence>
<evidence type="ECO:0000256" key="1">
    <source>
        <dbReference type="SAM" id="Phobius"/>
    </source>
</evidence>
<feature type="transmembrane region" description="Helical" evidence="1">
    <location>
        <begin position="72"/>
        <end position="91"/>
    </location>
</feature>
<keyword evidence="1" id="KW-0472">Membrane</keyword>
<comment type="caution">
    <text evidence="2">The sequence shown here is derived from an EMBL/GenBank/DDBJ whole genome shotgun (WGS) entry which is preliminary data.</text>
</comment>
<sequence length="93" mass="10263">MDVTSIIRNDTVFLGRLFAQLAAVTILVCAALLLVNEASFWSQWNMLWALGVPFAVSCAFNRGVRRRVITGFCLVPWSLLSVFVGVVSFAIEP</sequence>
<keyword evidence="1" id="KW-1133">Transmembrane helix</keyword>
<feature type="transmembrane region" description="Helical" evidence="1">
    <location>
        <begin position="12"/>
        <end position="35"/>
    </location>
</feature>
<protein>
    <submittedName>
        <fullName evidence="2">Uncharacterized protein</fullName>
    </submittedName>
</protein>
<name>A0A2W5NLI9_9SPHN</name>
<gene>
    <name evidence="2" type="ORF">DI555_15230</name>
</gene>
<dbReference type="EMBL" id="QFPX01000012">
    <property type="protein sequence ID" value="PZQ53824.1"/>
    <property type="molecule type" value="Genomic_DNA"/>
</dbReference>
<proteinExistence type="predicted"/>
<feature type="transmembrane region" description="Helical" evidence="1">
    <location>
        <begin position="41"/>
        <end position="60"/>
    </location>
</feature>
<organism evidence="2 3">
    <name type="scientific">Novosphingobium pentaromativorans</name>
    <dbReference type="NCBI Taxonomy" id="205844"/>
    <lineage>
        <taxon>Bacteria</taxon>
        <taxon>Pseudomonadati</taxon>
        <taxon>Pseudomonadota</taxon>
        <taxon>Alphaproteobacteria</taxon>
        <taxon>Sphingomonadales</taxon>
        <taxon>Sphingomonadaceae</taxon>
        <taxon>Novosphingobium</taxon>
    </lineage>
</organism>
<dbReference type="Proteomes" id="UP000249082">
    <property type="component" value="Unassembled WGS sequence"/>
</dbReference>
<dbReference type="AlphaFoldDB" id="A0A2W5NLI9"/>
<keyword evidence="1" id="KW-0812">Transmembrane</keyword>